<evidence type="ECO:0000313" key="8">
    <source>
        <dbReference type="EMBL" id="EGC02488.1"/>
    </source>
</evidence>
<dbReference type="PANTHER" id="PTHR43663:SF1">
    <property type="entry name" value="CHROMATE TRANSPORTER"/>
    <property type="match status" value="1"/>
</dbReference>
<keyword evidence="5 7" id="KW-1133">Transmembrane helix</keyword>
<organism evidence="8 9">
    <name type="scientific">Ruminococcus albus 8</name>
    <dbReference type="NCBI Taxonomy" id="246199"/>
    <lineage>
        <taxon>Bacteria</taxon>
        <taxon>Bacillati</taxon>
        <taxon>Bacillota</taxon>
        <taxon>Clostridia</taxon>
        <taxon>Eubacteriales</taxon>
        <taxon>Oscillospiraceae</taxon>
        <taxon>Ruminococcus</taxon>
    </lineage>
</organism>
<dbReference type="InterPro" id="IPR003370">
    <property type="entry name" value="Chromate_transpt"/>
</dbReference>
<dbReference type="EMBL" id="ADKM02000093">
    <property type="protein sequence ID" value="EGC02488.1"/>
    <property type="molecule type" value="Genomic_DNA"/>
</dbReference>
<evidence type="ECO:0000256" key="6">
    <source>
        <dbReference type="ARBA" id="ARBA00023136"/>
    </source>
</evidence>
<dbReference type="Pfam" id="PF02417">
    <property type="entry name" value="Chromate_transp"/>
    <property type="match status" value="1"/>
</dbReference>
<dbReference type="OrthoDB" id="9788907at2"/>
<dbReference type="eggNOG" id="COG2059">
    <property type="taxonomic scope" value="Bacteria"/>
</dbReference>
<evidence type="ECO:0000256" key="1">
    <source>
        <dbReference type="ARBA" id="ARBA00004651"/>
    </source>
</evidence>
<feature type="transmembrane region" description="Helical" evidence="7">
    <location>
        <begin position="146"/>
        <end position="163"/>
    </location>
</feature>
<dbReference type="STRING" id="246199.CUS_5435"/>
<name>E9SE16_RUMAL</name>
<evidence type="ECO:0000313" key="9">
    <source>
        <dbReference type="Proteomes" id="UP000004259"/>
    </source>
</evidence>
<dbReference type="Proteomes" id="UP000004259">
    <property type="component" value="Unassembled WGS sequence"/>
</dbReference>
<evidence type="ECO:0000256" key="5">
    <source>
        <dbReference type="ARBA" id="ARBA00022989"/>
    </source>
</evidence>
<feature type="transmembrane region" description="Helical" evidence="7">
    <location>
        <begin position="7"/>
        <end position="28"/>
    </location>
</feature>
<reference evidence="8 9" key="1">
    <citation type="submission" date="2011-02" db="EMBL/GenBank/DDBJ databases">
        <authorList>
            <person name="Nelson K.E."/>
            <person name="Sutton G."/>
            <person name="Torralba M."/>
            <person name="Durkin S."/>
            <person name="Harkins D."/>
            <person name="Montgomery R."/>
            <person name="Ziemer C."/>
            <person name="Klaassens E."/>
            <person name="Ocuiv P."/>
            <person name="Morrison M."/>
        </authorList>
    </citation>
    <scope>NUCLEOTIDE SEQUENCE [LARGE SCALE GENOMIC DNA]</scope>
    <source>
        <strain evidence="8 9">8</strain>
    </source>
</reference>
<evidence type="ECO:0000256" key="4">
    <source>
        <dbReference type="ARBA" id="ARBA00022692"/>
    </source>
</evidence>
<feature type="transmembrane region" description="Helical" evidence="7">
    <location>
        <begin position="71"/>
        <end position="94"/>
    </location>
</feature>
<protein>
    <submittedName>
        <fullName evidence="8">Chromate transport protein</fullName>
    </submittedName>
</protein>
<dbReference type="PANTHER" id="PTHR43663">
    <property type="entry name" value="CHROMATE TRANSPORT PROTEIN-RELATED"/>
    <property type="match status" value="1"/>
</dbReference>
<comment type="caution">
    <text evidence="8">The sequence shown here is derived from an EMBL/GenBank/DDBJ whole genome shotgun (WGS) entry which is preliminary data.</text>
</comment>
<evidence type="ECO:0000256" key="2">
    <source>
        <dbReference type="ARBA" id="ARBA00005262"/>
    </source>
</evidence>
<keyword evidence="4 7" id="KW-0812">Transmembrane</keyword>
<accession>E9SE16</accession>
<keyword evidence="9" id="KW-1185">Reference proteome</keyword>
<sequence length="188" mass="19972">MIWLELFLTFLKIGAFTFGGGYAMLPLIQSEVERHGWLTQAEVVDFIAVSESTPGPLAINMATFIGIRTGGIFGAVCATFGVVLPSFVVILIVAKFYEKFRKSRVVDGVMFGLRPAVIGLIGAAFLSVGMTVFFPNGLKSAVFSNAGLWTSLGIFTAGAVLAFRKVHPIVIIAVSAVMGIAAGYAMEL</sequence>
<gene>
    <name evidence="8" type="ORF">CUS_5435</name>
</gene>
<feature type="transmembrane region" description="Helical" evidence="7">
    <location>
        <begin position="170"/>
        <end position="186"/>
    </location>
</feature>
<dbReference type="AlphaFoldDB" id="E9SE16"/>
<comment type="subcellular location">
    <subcellularLocation>
        <location evidence="1">Cell membrane</location>
        <topology evidence="1">Multi-pass membrane protein</topology>
    </subcellularLocation>
</comment>
<dbReference type="GO" id="GO:0015109">
    <property type="term" value="F:chromate transmembrane transporter activity"/>
    <property type="evidence" value="ECO:0007669"/>
    <property type="project" value="InterPro"/>
</dbReference>
<evidence type="ECO:0000256" key="3">
    <source>
        <dbReference type="ARBA" id="ARBA00022475"/>
    </source>
</evidence>
<comment type="similarity">
    <text evidence="2">Belongs to the chromate ion transporter (CHR) (TC 2.A.51) family.</text>
</comment>
<proteinExistence type="inferred from homology"/>
<dbReference type="RefSeq" id="WP_002850849.1">
    <property type="nucleotide sequence ID" value="NZ_ADKM02000093.1"/>
</dbReference>
<feature type="transmembrane region" description="Helical" evidence="7">
    <location>
        <begin position="115"/>
        <end position="134"/>
    </location>
</feature>
<evidence type="ECO:0000256" key="7">
    <source>
        <dbReference type="SAM" id="Phobius"/>
    </source>
</evidence>
<keyword evidence="6 7" id="KW-0472">Membrane</keyword>
<keyword evidence="3" id="KW-1003">Cell membrane</keyword>
<dbReference type="InterPro" id="IPR052518">
    <property type="entry name" value="CHR_Transporter"/>
</dbReference>
<dbReference type="GO" id="GO:0005886">
    <property type="term" value="C:plasma membrane"/>
    <property type="evidence" value="ECO:0007669"/>
    <property type="project" value="UniProtKB-SubCell"/>
</dbReference>